<accession>A0A814G174</accession>
<gene>
    <name evidence="3" type="ORF">JXQ802_LOCUS17345</name>
    <name evidence="2" type="ORF">PYM288_LOCUS14085</name>
</gene>
<proteinExistence type="predicted"/>
<feature type="compositionally biased region" description="Polar residues" evidence="1">
    <location>
        <begin position="1"/>
        <end position="14"/>
    </location>
</feature>
<dbReference type="Proteomes" id="UP000663870">
    <property type="component" value="Unassembled WGS sequence"/>
</dbReference>
<reference evidence="2" key="1">
    <citation type="submission" date="2021-02" db="EMBL/GenBank/DDBJ databases">
        <authorList>
            <person name="Nowell W R."/>
        </authorList>
    </citation>
    <scope>NUCLEOTIDE SEQUENCE</scope>
</reference>
<organism evidence="2 4">
    <name type="scientific">Rotaria sordida</name>
    <dbReference type="NCBI Taxonomy" id="392033"/>
    <lineage>
        <taxon>Eukaryota</taxon>
        <taxon>Metazoa</taxon>
        <taxon>Spiralia</taxon>
        <taxon>Gnathifera</taxon>
        <taxon>Rotifera</taxon>
        <taxon>Eurotatoria</taxon>
        <taxon>Bdelloidea</taxon>
        <taxon>Philodinida</taxon>
        <taxon>Philodinidae</taxon>
        <taxon>Rotaria</taxon>
    </lineage>
</organism>
<dbReference type="EMBL" id="CAJNOL010000437">
    <property type="protein sequence ID" value="CAF1064425.1"/>
    <property type="molecule type" value="Genomic_DNA"/>
</dbReference>
<comment type="caution">
    <text evidence="2">The sequence shown here is derived from an EMBL/GenBank/DDBJ whole genome shotgun (WGS) entry which is preliminary data.</text>
</comment>
<evidence type="ECO:0000313" key="5">
    <source>
        <dbReference type="Proteomes" id="UP000663870"/>
    </source>
</evidence>
<dbReference type="AlphaFoldDB" id="A0A814G174"/>
<evidence type="ECO:0000313" key="2">
    <source>
        <dbReference type="EMBL" id="CAF0990403.1"/>
    </source>
</evidence>
<keyword evidence="5" id="KW-1185">Reference proteome</keyword>
<dbReference type="Proteomes" id="UP000663854">
    <property type="component" value="Unassembled WGS sequence"/>
</dbReference>
<dbReference type="EMBL" id="CAJNOH010000299">
    <property type="protein sequence ID" value="CAF0990403.1"/>
    <property type="molecule type" value="Genomic_DNA"/>
</dbReference>
<evidence type="ECO:0000256" key="1">
    <source>
        <dbReference type="SAM" id="MobiDB-lite"/>
    </source>
</evidence>
<protein>
    <submittedName>
        <fullName evidence="2">Uncharacterized protein</fullName>
    </submittedName>
</protein>
<feature type="region of interest" description="Disordered" evidence="1">
    <location>
        <begin position="1"/>
        <end position="47"/>
    </location>
</feature>
<evidence type="ECO:0000313" key="3">
    <source>
        <dbReference type="EMBL" id="CAF1064425.1"/>
    </source>
</evidence>
<name>A0A814G174_9BILA</name>
<evidence type="ECO:0000313" key="4">
    <source>
        <dbReference type="Proteomes" id="UP000663854"/>
    </source>
</evidence>
<sequence length="230" mass="26569">MAETMTSTFNSLDTNSKETYKKSKKTVHSDISTMSSSKNSVNSSTNNRNDWQRLLLTRFKPGVTGKYRMTRKNGIKSDIISSTSFDDSTVILRSYNCELSINDKSDIVITQSDKLNQLDSSIENSIRRDNHFVKNSTSNRSDNHMTSLKRRVRKQQMRYLQNQTTFIQDTTFQLSSSTDLLLIPYSERSRSLHRYRSKKKSSIVPLPSLMNSTRVTPTYIRDIKLNLYGY</sequence>
<feature type="compositionally biased region" description="Low complexity" evidence="1">
    <location>
        <begin position="32"/>
        <end position="47"/>
    </location>
</feature>